<comment type="caution">
    <text evidence="1">The sequence shown here is derived from an EMBL/GenBank/DDBJ whole genome shotgun (WGS) entry which is preliminary data.</text>
</comment>
<sequence>MKRYFYFVLVIFARNTFETRETYYNDLFKEMQKPNGDENLHVREIRDISPQQNISFKTENEMEKKICDQKMRSCKDRCGVPKNTSSLSDSYCQCDDKCVHYQDCCVDFESECNIIYNNTKYGEQTSGQISKYGCIKISQTDMVYMDETCASDHSGTDLEEKCRNRDTLLSILPASDVEKGIQYSNVFCARCNNVKSPVLWETNYSCHRNVLDESDFQNPGPITLSKVMQSRWCSVEYISPLKNIDQQLRPCIPTIHTCPEGTDYALASRCANSNLDPYSTYKQQYHAYHNWYCLICTETDRPRSVCTLILRQISLRVPDMSLFSIKILVDVTSDNDITLRSQTGQGIGGLDVEVECNSDSVCKALSCPKAYVRAGNECKLVSNIVPVQIICYFFIEPNVDVFHVIETYIKQIFDPVGLIEIYHAFGNDKFTFNTSFPVSYTLSQIYKKMASNSERIKEKTTIPFIQLREINVTYDVSFMEHMSTTMNSHVTEKVTNCGSHTGSGMTSWMCFIFLLMKVCFQSPLKNCIIW</sequence>
<dbReference type="Pfam" id="PF01033">
    <property type="entry name" value="Somatomedin_B"/>
    <property type="match status" value="1"/>
</dbReference>
<dbReference type="PANTHER" id="PTHR45902">
    <property type="entry name" value="LATROPHILIN RECEPTOR-LIKE PROTEIN A"/>
    <property type="match status" value="1"/>
</dbReference>
<dbReference type="PROSITE" id="PS50958">
    <property type="entry name" value="SMB_2"/>
    <property type="match status" value="1"/>
</dbReference>
<gene>
    <name evidence="1" type="ORF">OFUS_LOCUS22954</name>
</gene>
<dbReference type="EMBL" id="CAIIXF020000011">
    <property type="protein sequence ID" value="CAH1798873.1"/>
    <property type="molecule type" value="Genomic_DNA"/>
</dbReference>
<organism evidence="1 2">
    <name type="scientific">Owenia fusiformis</name>
    <name type="common">Polychaete worm</name>
    <dbReference type="NCBI Taxonomy" id="6347"/>
    <lineage>
        <taxon>Eukaryota</taxon>
        <taxon>Metazoa</taxon>
        <taxon>Spiralia</taxon>
        <taxon>Lophotrochozoa</taxon>
        <taxon>Annelida</taxon>
        <taxon>Polychaeta</taxon>
        <taxon>Sedentaria</taxon>
        <taxon>Canalipalpata</taxon>
        <taxon>Sabellida</taxon>
        <taxon>Oweniida</taxon>
        <taxon>Oweniidae</taxon>
        <taxon>Owenia</taxon>
    </lineage>
</organism>
<reference evidence="1" key="1">
    <citation type="submission" date="2022-03" db="EMBL/GenBank/DDBJ databases">
        <authorList>
            <person name="Martin C."/>
        </authorList>
    </citation>
    <scope>NUCLEOTIDE SEQUENCE</scope>
</reference>
<dbReference type="InterPro" id="IPR036024">
    <property type="entry name" value="Somatomedin_B-like_dom_sf"/>
</dbReference>
<name>A0A8J1XJF3_OWEFU</name>
<dbReference type="Proteomes" id="UP000749559">
    <property type="component" value="Unassembled WGS sequence"/>
</dbReference>
<dbReference type="SUPFAM" id="SSF90188">
    <property type="entry name" value="Somatomedin B domain"/>
    <property type="match status" value="1"/>
</dbReference>
<dbReference type="InterPro" id="IPR053231">
    <property type="entry name" value="GPCR_LN-TM7"/>
</dbReference>
<evidence type="ECO:0000313" key="1">
    <source>
        <dbReference type="EMBL" id="CAH1798873.1"/>
    </source>
</evidence>
<dbReference type="Gene3D" id="4.10.410.20">
    <property type="match status" value="1"/>
</dbReference>
<dbReference type="InterPro" id="IPR001212">
    <property type="entry name" value="Somatomedin_B_dom"/>
</dbReference>
<dbReference type="PROSITE" id="PS00524">
    <property type="entry name" value="SMB_1"/>
    <property type="match status" value="1"/>
</dbReference>
<dbReference type="SMART" id="SM00201">
    <property type="entry name" value="SO"/>
    <property type="match status" value="1"/>
</dbReference>
<protein>
    <submittedName>
        <fullName evidence="1">Uncharacterized protein</fullName>
    </submittedName>
</protein>
<proteinExistence type="predicted"/>
<keyword evidence="2" id="KW-1185">Reference proteome</keyword>
<dbReference type="PANTHER" id="PTHR45902:SF1">
    <property type="entry name" value="LATROPHILIN RECEPTOR-LIKE PROTEIN A"/>
    <property type="match status" value="1"/>
</dbReference>
<dbReference type="OrthoDB" id="413699at2759"/>
<evidence type="ECO:0000313" key="2">
    <source>
        <dbReference type="Proteomes" id="UP000749559"/>
    </source>
</evidence>
<accession>A0A8J1XJF3</accession>
<dbReference type="AlphaFoldDB" id="A0A8J1XJF3"/>